<name>A0A914VLX1_9BILA</name>
<dbReference type="AlphaFoldDB" id="A0A914VLX1"/>
<evidence type="ECO:0000256" key="2">
    <source>
        <dbReference type="SAM" id="SignalP"/>
    </source>
</evidence>
<dbReference type="Proteomes" id="UP000887566">
    <property type="component" value="Unplaced"/>
</dbReference>
<evidence type="ECO:0000313" key="3">
    <source>
        <dbReference type="Proteomes" id="UP000887566"/>
    </source>
</evidence>
<accession>A0A914VLX1</accession>
<protein>
    <submittedName>
        <fullName evidence="4">Uncharacterized protein</fullName>
    </submittedName>
</protein>
<reference evidence="4" key="1">
    <citation type="submission" date="2022-11" db="UniProtKB">
        <authorList>
            <consortium name="WormBaseParasite"/>
        </authorList>
    </citation>
    <scope>IDENTIFICATION</scope>
</reference>
<feature type="region of interest" description="Disordered" evidence="1">
    <location>
        <begin position="213"/>
        <end position="255"/>
    </location>
</feature>
<feature type="chain" id="PRO_5037386938" evidence="2">
    <location>
        <begin position="21"/>
        <end position="255"/>
    </location>
</feature>
<proteinExistence type="predicted"/>
<sequence>MRAHGAIVFTAFCMIHVAFGIGVPKILELIKDINYVKIKKAFPNTADADLVSRRTKLESLNNRVISSMRKSLASLNVTKNPKFDNRPETPPEISTINQVLAPYLYEMDIILTDQQMNELVANARKKRKAVSYTSYKWPTKATGVIPYFLDAGLTLTFQPILCHSHVDMASAKLIIVGLCVLVAVLQTAAQRRQRRLGGGGPGVTVGPCESSEQLLQAAPQRRQRRLGGGGPGVTVGPCEPDAQPGWSGQPGQGGR</sequence>
<keyword evidence="2" id="KW-0732">Signal</keyword>
<keyword evidence="3" id="KW-1185">Reference proteome</keyword>
<evidence type="ECO:0000256" key="1">
    <source>
        <dbReference type="SAM" id="MobiDB-lite"/>
    </source>
</evidence>
<feature type="signal peptide" evidence="2">
    <location>
        <begin position="1"/>
        <end position="20"/>
    </location>
</feature>
<dbReference type="WBParaSite" id="PSAMB.scaffold2165size24913.g16608.t1">
    <property type="protein sequence ID" value="PSAMB.scaffold2165size24913.g16608.t1"/>
    <property type="gene ID" value="PSAMB.scaffold2165size24913.g16608"/>
</dbReference>
<evidence type="ECO:0000313" key="4">
    <source>
        <dbReference type="WBParaSite" id="PSAMB.scaffold2165size24913.g16608.t1"/>
    </source>
</evidence>
<organism evidence="3 4">
    <name type="scientific">Plectus sambesii</name>
    <dbReference type="NCBI Taxonomy" id="2011161"/>
    <lineage>
        <taxon>Eukaryota</taxon>
        <taxon>Metazoa</taxon>
        <taxon>Ecdysozoa</taxon>
        <taxon>Nematoda</taxon>
        <taxon>Chromadorea</taxon>
        <taxon>Plectida</taxon>
        <taxon>Plectina</taxon>
        <taxon>Plectoidea</taxon>
        <taxon>Plectidae</taxon>
        <taxon>Plectus</taxon>
    </lineage>
</organism>